<evidence type="ECO:0000313" key="2">
    <source>
        <dbReference type="EMBL" id="CAI7935342.1"/>
    </source>
</evidence>
<evidence type="ECO:0000256" key="1">
    <source>
        <dbReference type="SAM" id="Phobius"/>
    </source>
</evidence>
<dbReference type="PANTHER" id="PTHR10590:SF4">
    <property type="entry name" value="SOLUTE CARRIER FAMILY 28 MEMBER 3"/>
    <property type="match status" value="1"/>
</dbReference>
<dbReference type="PANTHER" id="PTHR10590">
    <property type="entry name" value="SODIUM/NUCLEOSIDE COTRANSPORTER"/>
    <property type="match status" value="1"/>
</dbReference>
<accession>A0AA35QRB0</accession>
<keyword evidence="1" id="KW-1133">Transmembrane helix</keyword>
<organism evidence="2 3">
    <name type="scientific">Podarcis lilfordi</name>
    <name type="common">Lilford's wall lizard</name>
    <dbReference type="NCBI Taxonomy" id="74358"/>
    <lineage>
        <taxon>Eukaryota</taxon>
        <taxon>Metazoa</taxon>
        <taxon>Chordata</taxon>
        <taxon>Craniata</taxon>
        <taxon>Vertebrata</taxon>
        <taxon>Euteleostomi</taxon>
        <taxon>Lepidosauria</taxon>
        <taxon>Squamata</taxon>
        <taxon>Bifurcata</taxon>
        <taxon>Unidentata</taxon>
        <taxon>Episquamata</taxon>
        <taxon>Laterata</taxon>
        <taxon>Lacertibaenia</taxon>
        <taxon>Lacertidae</taxon>
        <taxon>Podarcis</taxon>
    </lineage>
</organism>
<dbReference type="GO" id="GO:0015864">
    <property type="term" value="P:pyrimidine nucleoside transport"/>
    <property type="evidence" value="ECO:0007669"/>
    <property type="project" value="TreeGrafter"/>
</dbReference>
<keyword evidence="1" id="KW-0472">Membrane</keyword>
<feature type="transmembrane region" description="Helical" evidence="1">
    <location>
        <begin position="94"/>
        <end position="112"/>
    </location>
</feature>
<feature type="non-terminal residue" evidence="2">
    <location>
        <position position="138"/>
    </location>
</feature>
<sequence length="138" mass="16198">MRHRNMEKGNPLHPNQIDTDISIEGDQEVDKHDSGENKDSGCKGCFEKKYDSALHFFRKHKTRIRYVIYGILIAAYLAMVIAACILNFRRALALFVLTILGIFFICWDFLMARYEDRIAESLSPCGKFLDTQWFWLKW</sequence>
<dbReference type="GO" id="GO:0015860">
    <property type="term" value="P:purine nucleoside transmembrane transport"/>
    <property type="evidence" value="ECO:0007669"/>
    <property type="project" value="TreeGrafter"/>
</dbReference>
<gene>
    <name evidence="2" type="ORF">PODLI_1B025236</name>
</gene>
<dbReference type="EMBL" id="CANTUW010000277">
    <property type="protein sequence ID" value="CAI7935342.1"/>
    <property type="molecule type" value="Genomic_DNA"/>
</dbReference>
<dbReference type="InterPro" id="IPR008276">
    <property type="entry name" value="C_nuclsd_transpt"/>
</dbReference>
<evidence type="ECO:0000313" key="3">
    <source>
        <dbReference type="Proteomes" id="UP001178461"/>
    </source>
</evidence>
<dbReference type="AlphaFoldDB" id="A0AA35QRB0"/>
<feature type="transmembrane region" description="Helical" evidence="1">
    <location>
        <begin position="66"/>
        <end position="88"/>
    </location>
</feature>
<keyword evidence="3" id="KW-1185">Reference proteome</keyword>
<dbReference type="Proteomes" id="UP001178461">
    <property type="component" value="Unassembled WGS sequence"/>
</dbReference>
<dbReference type="GO" id="GO:0005886">
    <property type="term" value="C:plasma membrane"/>
    <property type="evidence" value="ECO:0007669"/>
    <property type="project" value="TreeGrafter"/>
</dbReference>
<reference evidence="2" key="1">
    <citation type="submission" date="2022-12" db="EMBL/GenBank/DDBJ databases">
        <authorList>
            <person name="Alioto T."/>
            <person name="Alioto T."/>
            <person name="Gomez Garrido J."/>
        </authorList>
    </citation>
    <scope>NUCLEOTIDE SEQUENCE</scope>
</reference>
<proteinExistence type="predicted"/>
<dbReference type="GO" id="GO:0015390">
    <property type="term" value="F:purine-specific nucleoside:sodium symporter activity"/>
    <property type="evidence" value="ECO:0007669"/>
    <property type="project" value="TreeGrafter"/>
</dbReference>
<protein>
    <submittedName>
        <fullName evidence="2">Uncharacterized protein</fullName>
    </submittedName>
</protein>
<keyword evidence="1" id="KW-0812">Transmembrane</keyword>
<dbReference type="GO" id="GO:0015389">
    <property type="term" value="F:pyrimidine- and adenosine-specific:sodium symporter activity"/>
    <property type="evidence" value="ECO:0007669"/>
    <property type="project" value="TreeGrafter"/>
</dbReference>
<name>A0AA35QRB0_9SAUR</name>
<comment type="caution">
    <text evidence="2">The sequence shown here is derived from an EMBL/GenBank/DDBJ whole genome shotgun (WGS) entry which is preliminary data.</text>
</comment>